<name>E0VZT4_PEDHC</name>
<reference evidence="10" key="1">
    <citation type="submission" date="2007-04" db="EMBL/GenBank/DDBJ databases">
        <title>Annotation of Pediculus humanus corporis strain USDA.</title>
        <authorList>
            <person name="Kirkness E."/>
            <person name="Hannick L."/>
            <person name="Hass B."/>
            <person name="Bruggner R."/>
            <person name="Lawson D."/>
            <person name="Bidwell S."/>
            <person name="Joardar V."/>
            <person name="Caler E."/>
            <person name="Walenz B."/>
            <person name="Inman J."/>
            <person name="Schobel S."/>
            <person name="Galinsky K."/>
            <person name="Amedeo P."/>
            <person name="Strausberg R."/>
        </authorList>
    </citation>
    <scope>NUCLEOTIDE SEQUENCE</scope>
    <source>
        <strain evidence="10">USDA</strain>
    </source>
</reference>
<feature type="signal peptide" evidence="7">
    <location>
        <begin position="1"/>
        <end position="26"/>
    </location>
</feature>
<dbReference type="FunCoup" id="E0VZT4">
    <property type="interactions" value="232"/>
</dbReference>
<evidence type="ECO:0000256" key="7">
    <source>
        <dbReference type="SAM" id="SignalP"/>
    </source>
</evidence>
<evidence type="ECO:0000256" key="2">
    <source>
        <dbReference type="ARBA" id="ARBA00010047"/>
    </source>
</evidence>
<dbReference type="Pfam" id="PF04668">
    <property type="entry name" value="Tsg"/>
    <property type="match status" value="1"/>
</dbReference>
<dbReference type="InterPro" id="IPR006761">
    <property type="entry name" value="Tsg"/>
</dbReference>
<dbReference type="EnsemblMetazoa" id="PHUM538020-RA">
    <property type="protein sequence ID" value="PHUM538020-PA"/>
    <property type="gene ID" value="PHUM538020"/>
</dbReference>
<dbReference type="PANTHER" id="PTHR12312">
    <property type="entry name" value="TWISTED GASTRULATION PROTEIN HOMOLOG 1-A-RELATED"/>
    <property type="match status" value="1"/>
</dbReference>
<evidence type="ECO:0000256" key="1">
    <source>
        <dbReference type="ARBA" id="ARBA00004613"/>
    </source>
</evidence>
<evidence type="ECO:0000256" key="5">
    <source>
        <dbReference type="ARBA" id="ARBA00022729"/>
    </source>
</evidence>
<dbReference type="STRING" id="121224.E0VZT4"/>
<proteinExistence type="inferred from homology"/>
<organism>
    <name type="scientific">Pediculus humanus subsp. corporis</name>
    <name type="common">Body louse</name>
    <dbReference type="NCBI Taxonomy" id="121224"/>
    <lineage>
        <taxon>Eukaryota</taxon>
        <taxon>Metazoa</taxon>
        <taxon>Ecdysozoa</taxon>
        <taxon>Arthropoda</taxon>
        <taxon>Hexapoda</taxon>
        <taxon>Insecta</taxon>
        <taxon>Pterygota</taxon>
        <taxon>Neoptera</taxon>
        <taxon>Paraneoptera</taxon>
        <taxon>Psocodea</taxon>
        <taxon>Troctomorpha</taxon>
        <taxon>Phthiraptera</taxon>
        <taxon>Anoplura</taxon>
        <taxon>Pediculidae</taxon>
        <taxon>Pediculus</taxon>
    </lineage>
</organism>
<dbReference type="EMBL" id="DS235854">
    <property type="protein sequence ID" value="EEB18890.1"/>
    <property type="molecule type" value="Genomic_DNA"/>
</dbReference>
<protein>
    <submittedName>
        <fullName evidence="10">Protein twisted gastrulation, putative</fullName>
    </submittedName>
</protein>
<feature type="domain" description="Tsg C-terminal" evidence="8">
    <location>
        <begin position="86"/>
        <end position="215"/>
    </location>
</feature>
<evidence type="ECO:0000313" key="11">
    <source>
        <dbReference type="EnsemblMetazoa" id="PHUM538020-PA"/>
    </source>
</evidence>
<keyword evidence="6" id="KW-0325">Glycoprotein</keyword>
<dbReference type="Proteomes" id="UP000009046">
    <property type="component" value="Unassembled WGS sequence"/>
</dbReference>
<dbReference type="RefSeq" id="XP_002431628.1">
    <property type="nucleotide sequence ID" value="XM_002431583.1"/>
</dbReference>
<feature type="chain" id="PRO_5011412777" evidence="7">
    <location>
        <begin position="27"/>
        <end position="259"/>
    </location>
</feature>
<dbReference type="InterPro" id="IPR057726">
    <property type="entry name" value="Tsg_C"/>
</dbReference>
<dbReference type="AlphaFoldDB" id="E0VZT4"/>
<dbReference type="OMA" id="NCTVAFF"/>
<dbReference type="KEGG" id="phu:Phum_PHUM538020"/>
<evidence type="ECO:0000313" key="12">
    <source>
        <dbReference type="Proteomes" id="UP000009046"/>
    </source>
</evidence>
<comment type="subcellular location">
    <subcellularLocation>
        <location evidence="1">Secreted</location>
    </subcellularLocation>
</comment>
<comment type="similarity">
    <text evidence="2">Belongs to the twisted gastrulation protein family.</text>
</comment>
<evidence type="ECO:0000259" key="9">
    <source>
        <dbReference type="Pfam" id="PF23782"/>
    </source>
</evidence>
<evidence type="ECO:0000256" key="3">
    <source>
        <dbReference type="ARBA" id="ARBA00022473"/>
    </source>
</evidence>
<evidence type="ECO:0000256" key="6">
    <source>
        <dbReference type="ARBA" id="ARBA00023180"/>
    </source>
</evidence>
<dbReference type="PANTHER" id="PTHR12312:SF16">
    <property type="entry name" value="TWISTED GASTRULATION PROTEIN HOMOLOG 1-A-RELATED"/>
    <property type="match status" value="1"/>
</dbReference>
<dbReference type="GO" id="GO:0005615">
    <property type="term" value="C:extracellular space"/>
    <property type="evidence" value="ECO:0007669"/>
    <property type="project" value="TreeGrafter"/>
</dbReference>
<reference evidence="11" key="3">
    <citation type="submission" date="2021-02" db="UniProtKB">
        <authorList>
            <consortium name="EnsemblMetazoa"/>
        </authorList>
    </citation>
    <scope>IDENTIFICATION</scope>
    <source>
        <strain evidence="11">USDA</strain>
    </source>
</reference>
<keyword evidence="12" id="KW-1185">Reference proteome</keyword>
<dbReference type="VEuPathDB" id="VectorBase:PHUM538020"/>
<dbReference type="CTD" id="8235445"/>
<evidence type="ECO:0000256" key="4">
    <source>
        <dbReference type="ARBA" id="ARBA00022525"/>
    </source>
</evidence>
<accession>E0VZT4</accession>
<evidence type="ECO:0000313" key="10">
    <source>
        <dbReference type="EMBL" id="EEB18890.1"/>
    </source>
</evidence>
<dbReference type="GO" id="GO:0030510">
    <property type="term" value="P:regulation of BMP signaling pathway"/>
    <property type="evidence" value="ECO:0007669"/>
    <property type="project" value="TreeGrafter"/>
</dbReference>
<evidence type="ECO:0000259" key="8">
    <source>
        <dbReference type="Pfam" id="PF04668"/>
    </source>
</evidence>
<feature type="domain" description="Tsg N-terminal" evidence="9">
    <location>
        <begin position="26"/>
        <end position="82"/>
    </location>
</feature>
<dbReference type="Pfam" id="PF23782">
    <property type="entry name" value="Tsg_N"/>
    <property type="match status" value="1"/>
</dbReference>
<dbReference type="InterPro" id="IPR057635">
    <property type="entry name" value="Tsg_N"/>
</dbReference>
<dbReference type="OrthoDB" id="10037323at2759"/>
<reference evidence="10" key="2">
    <citation type="submission" date="2007-04" db="EMBL/GenBank/DDBJ databases">
        <title>The genome of the human body louse.</title>
        <authorList>
            <consortium name="The Human Body Louse Genome Consortium"/>
            <person name="Kirkness E."/>
            <person name="Walenz B."/>
            <person name="Hass B."/>
            <person name="Bruggner R."/>
            <person name="Strausberg R."/>
        </authorList>
    </citation>
    <scope>NUCLEOTIDE SEQUENCE</scope>
    <source>
        <strain evidence="10">USDA</strain>
    </source>
</reference>
<dbReference type="EMBL" id="AAZO01006531">
    <property type="status" value="NOT_ANNOTATED_CDS"/>
    <property type="molecule type" value="Genomic_DNA"/>
</dbReference>
<dbReference type="GeneID" id="8235445"/>
<keyword evidence="3" id="KW-0217">Developmental protein</keyword>
<dbReference type="eggNOG" id="ENOG502QRE9">
    <property type="taxonomic scope" value="Eukaryota"/>
</dbReference>
<gene>
    <name evidence="11" type="primary">8235445</name>
    <name evidence="10" type="ORF">Phum_PHUM538020</name>
</gene>
<keyword evidence="5 7" id="KW-0732">Signal</keyword>
<dbReference type="InParanoid" id="E0VZT4"/>
<sequence>MNDIRIILFTVTISISAILIFNSVESCNEAVCASVVSKCMLTQSCKCDLKNCSCCQECFTCLSYLYTECCSCVDMCPKPNDTGNALSKKSHVEDFQEPIPDLFQALMAEPDTLERWHTFTYPIDFDLSIYRPKIEKEIKILTQSNEQEITFRKDIITLNCTVAYMSQCMSWNKCKSSCQSTGASKYRWFHDGCCECIGHTCINYGINESRCLKCPLTKEDSPEDKAAFHYDDEDDIDHSIEEKALKQAQAEVHRMSYNP</sequence>
<keyword evidence="4" id="KW-0964">Secreted</keyword>
<dbReference type="HOGENOM" id="CLU_082511_0_0_1"/>